<evidence type="ECO:0000256" key="1">
    <source>
        <dbReference type="SAM" id="MobiDB-lite"/>
    </source>
</evidence>
<proteinExistence type="predicted"/>
<feature type="compositionally biased region" description="Polar residues" evidence="1">
    <location>
        <begin position="10"/>
        <end position="19"/>
    </location>
</feature>
<feature type="non-terminal residue" evidence="2">
    <location>
        <position position="1"/>
    </location>
</feature>
<dbReference type="AlphaFoldDB" id="A0A2P5BED4"/>
<feature type="region of interest" description="Disordered" evidence="1">
    <location>
        <begin position="1"/>
        <end position="21"/>
    </location>
</feature>
<organism evidence="2 3">
    <name type="scientific">Parasponia andersonii</name>
    <name type="common">Sponia andersonii</name>
    <dbReference type="NCBI Taxonomy" id="3476"/>
    <lineage>
        <taxon>Eukaryota</taxon>
        <taxon>Viridiplantae</taxon>
        <taxon>Streptophyta</taxon>
        <taxon>Embryophyta</taxon>
        <taxon>Tracheophyta</taxon>
        <taxon>Spermatophyta</taxon>
        <taxon>Magnoliopsida</taxon>
        <taxon>eudicotyledons</taxon>
        <taxon>Gunneridae</taxon>
        <taxon>Pentapetalae</taxon>
        <taxon>rosids</taxon>
        <taxon>fabids</taxon>
        <taxon>Rosales</taxon>
        <taxon>Cannabaceae</taxon>
        <taxon>Parasponia</taxon>
    </lineage>
</organism>
<reference evidence="3" key="1">
    <citation type="submission" date="2016-06" db="EMBL/GenBank/DDBJ databases">
        <title>Parallel loss of symbiosis genes in relatives of nitrogen-fixing non-legume Parasponia.</title>
        <authorList>
            <person name="Van Velzen R."/>
            <person name="Holmer R."/>
            <person name="Bu F."/>
            <person name="Rutten L."/>
            <person name="Van Zeijl A."/>
            <person name="Liu W."/>
            <person name="Santuari L."/>
            <person name="Cao Q."/>
            <person name="Sharma T."/>
            <person name="Shen D."/>
            <person name="Roswanjaya Y."/>
            <person name="Wardhani T."/>
            <person name="Kalhor M.S."/>
            <person name="Jansen J."/>
            <person name="Van den Hoogen J."/>
            <person name="Gungor B."/>
            <person name="Hartog M."/>
            <person name="Hontelez J."/>
            <person name="Verver J."/>
            <person name="Yang W.-C."/>
            <person name="Schijlen E."/>
            <person name="Repin R."/>
            <person name="Schilthuizen M."/>
            <person name="Schranz E."/>
            <person name="Heidstra R."/>
            <person name="Miyata K."/>
            <person name="Fedorova E."/>
            <person name="Kohlen W."/>
            <person name="Bisseling T."/>
            <person name="Smit S."/>
            <person name="Geurts R."/>
        </authorList>
    </citation>
    <scope>NUCLEOTIDE SEQUENCE [LARGE SCALE GENOMIC DNA]</scope>
    <source>
        <strain evidence="3">cv. WU1-14</strain>
    </source>
</reference>
<protein>
    <submittedName>
        <fullName evidence="2">Uncharacterized protein</fullName>
    </submittedName>
</protein>
<evidence type="ECO:0000313" key="3">
    <source>
        <dbReference type="Proteomes" id="UP000237105"/>
    </source>
</evidence>
<gene>
    <name evidence="2" type="ORF">PanWU01x14_246620</name>
</gene>
<name>A0A2P5BED4_PARAD</name>
<dbReference type="Proteomes" id="UP000237105">
    <property type="component" value="Unassembled WGS sequence"/>
</dbReference>
<dbReference type="EMBL" id="JXTB01000299">
    <property type="protein sequence ID" value="PON47153.1"/>
    <property type="molecule type" value="Genomic_DNA"/>
</dbReference>
<comment type="caution">
    <text evidence="2">The sequence shown here is derived from an EMBL/GenBank/DDBJ whole genome shotgun (WGS) entry which is preliminary data.</text>
</comment>
<accession>A0A2P5BED4</accession>
<keyword evidence="3" id="KW-1185">Reference proteome</keyword>
<sequence>LTRFHKGGSRSHSTSSLGNWQKHKCGIAWTRSS</sequence>
<evidence type="ECO:0000313" key="2">
    <source>
        <dbReference type="EMBL" id="PON47153.1"/>
    </source>
</evidence>